<dbReference type="InterPro" id="IPR032466">
    <property type="entry name" value="Metal_Hydrolase"/>
</dbReference>
<protein>
    <submittedName>
        <fullName evidence="4">Amidohydrolase</fullName>
    </submittedName>
</protein>
<evidence type="ECO:0000313" key="5">
    <source>
        <dbReference type="Proteomes" id="UP000474757"/>
    </source>
</evidence>
<reference evidence="4 5" key="1">
    <citation type="submission" date="2020-02" db="EMBL/GenBank/DDBJ databases">
        <title>Pseudoroseicyclus tamarix, sp. nov., isolated from offshore sediment of a Tamarix chinensis forest.</title>
        <authorList>
            <person name="Gai Y."/>
        </authorList>
    </citation>
    <scope>NUCLEOTIDE SEQUENCE [LARGE SCALE GENOMIC DNA]</scope>
    <source>
        <strain evidence="4 5">CLL3-39</strain>
    </source>
</reference>
<feature type="domain" description="Amidohydrolase-related" evidence="3">
    <location>
        <begin position="58"/>
        <end position="409"/>
    </location>
</feature>
<evidence type="ECO:0000256" key="1">
    <source>
        <dbReference type="ARBA" id="ARBA00006745"/>
    </source>
</evidence>
<comment type="caution">
    <text evidence="4">The sequence shown here is derived from an EMBL/GenBank/DDBJ whole genome shotgun (WGS) entry which is preliminary data.</text>
</comment>
<keyword evidence="2 4" id="KW-0378">Hydrolase</keyword>
<dbReference type="InterPro" id="IPR050287">
    <property type="entry name" value="MTA/SAH_deaminase"/>
</dbReference>
<comment type="similarity">
    <text evidence="1">Belongs to the metallo-dependent hydrolases superfamily. ATZ/TRZ family.</text>
</comment>
<dbReference type="Proteomes" id="UP000474757">
    <property type="component" value="Unassembled WGS sequence"/>
</dbReference>
<dbReference type="CDD" id="cd01298">
    <property type="entry name" value="ATZ_TRZ_like"/>
    <property type="match status" value="1"/>
</dbReference>
<dbReference type="GO" id="GO:0016810">
    <property type="term" value="F:hydrolase activity, acting on carbon-nitrogen (but not peptide) bonds"/>
    <property type="evidence" value="ECO:0007669"/>
    <property type="project" value="InterPro"/>
</dbReference>
<dbReference type="Gene3D" id="3.20.20.140">
    <property type="entry name" value="Metal-dependent hydrolases"/>
    <property type="match status" value="1"/>
</dbReference>
<dbReference type="RefSeq" id="WP_163892553.1">
    <property type="nucleotide sequence ID" value="NZ_JAAFYS010000002.1"/>
</dbReference>
<dbReference type="InterPro" id="IPR011059">
    <property type="entry name" value="Metal-dep_hydrolase_composite"/>
</dbReference>
<proteinExistence type="inferred from homology"/>
<gene>
    <name evidence="4" type="ORF">GZA08_09270</name>
</gene>
<organism evidence="4 5">
    <name type="scientific">Pseudoroseicyclus tamaricis</name>
    <dbReference type="NCBI Taxonomy" id="2705421"/>
    <lineage>
        <taxon>Bacteria</taxon>
        <taxon>Pseudomonadati</taxon>
        <taxon>Pseudomonadota</taxon>
        <taxon>Alphaproteobacteria</taxon>
        <taxon>Rhodobacterales</taxon>
        <taxon>Paracoccaceae</taxon>
        <taxon>Pseudoroseicyclus</taxon>
    </lineage>
</organism>
<dbReference type="PANTHER" id="PTHR43794">
    <property type="entry name" value="AMINOHYDROLASE SSNA-RELATED"/>
    <property type="match status" value="1"/>
</dbReference>
<keyword evidence="5" id="KW-1185">Reference proteome</keyword>
<evidence type="ECO:0000256" key="2">
    <source>
        <dbReference type="ARBA" id="ARBA00022801"/>
    </source>
</evidence>
<dbReference type="InterPro" id="IPR006680">
    <property type="entry name" value="Amidohydro-rel"/>
</dbReference>
<dbReference type="PANTHER" id="PTHR43794:SF11">
    <property type="entry name" value="AMIDOHYDROLASE-RELATED DOMAIN-CONTAINING PROTEIN"/>
    <property type="match status" value="1"/>
</dbReference>
<dbReference type="Pfam" id="PF01979">
    <property type="entry name" value="Amidohydro_1"/>
    <property type="match status" value="1"/>
</dbReference>
<sequence length="446" mass="47344">MFSVLIRDAVIITVDAQDSGYAPGWLSFAEGRITGVGPMSSCPEPGGFDEVLDLPGHLVMPGLVNAHTHSAMVLFRGRSEGHSLLTMEGWYNTIRVPELAMEGRDVGPAVALSCAEMALSGTTTFCDQYFFAEEIADAVAAAGLRAVIAYGIVELGETERGMAELEKAAAFVKAQRRGEGRVVPWFGPHAPYVDNSESLLKAEVALAEELGCGLHLHMAAGPEDNEETQARYGQTATQALEQAGFFRGRVHAAHCLDLSEEDIAVFARAPAASVVQCASAGLRSGRAGICPSVALREAGVTVALGTDNVAANNSYDMVVEMRIAGHVASHKEGRAQPISSRELVRMATLEGARALGLDHETGSLEPGKAADIAVFRMGPGWSETPEVEAALVYSGSGRDLRHSFIAGEQIVRDGELTRRPFAEVRAVYSAAYADFWARADAKADVA</sequence>
<name>A0A6B2JXZ8_9RHOB</name>
<dbReference type="SUPFAM" id="SSF51338">
    <property type="entry name" value="Composite domain of metallo-dependent hydrolases"/>
    <property type="match status" value="2"/>
</dbReference>
<accession>A0A6B2JXZ8</accession>
<evidence type="ECO:0000259" key="3">
    <source>
        <dbReference type="Pfam" id="PF01979"/>
    </source>
</evidence>
<evidence type="ECO:0000313" key="4">
    <source>
        <dbReference type="EMBL" id="NDV01154.1"/>
    </source>
</evidence>
<dbReference type="SUPFAM" id="SSF51556">
    <property type="entry name" value="Metallo-dependent hydrolases"/>
    <property type="match status" value="1"/>
</dbReference>
<dbReference type="AlphaFoldDB" id="A0A6B2JXZ8"/>
<dbReference type="EMBL" id="JAAGAB010000002">
    <property type="protein sequence ID" value="NDV01154.1"/>
    <property type="molecule type" value="Genomic_DNA"/>
</dbReference>
<dbReference type="Gene3D" id="2.30.40.10">
    <property type="entry name" value="Urease, subunit C, domain 1"/>
    <property type="match status" value="1"/>
</dbReference>